<feature type="transmembrane region" description="Helical" evidence="1">
    <location>
        <begin position="32"/>
        <end position="54"/>
    </location>
</feature>
<evidence type="ECO:0000313" key="3">
    <source>
        <dbReference type="Proteomes" id="UP000242850"/>
    </source>
</evidence>
<feature type="transmembrane region" description="Helical" evidence="1">
    <location>
        <begin position="9"/>
        <end position="26"/>
    </location>
</feature>
<keyword evidence="1" id="KW-0472">Membrane</keyword>
<dbReference type="Pfam" id="PF07441">
    <property type="entry name" value="BofA"/>
    <property type="match status" value="1"/>
</dbReference>
<dbReference type="Proteomes" id="UP000242850">
    <property type="component" value="Unassembled WGS sequence"/>
</dbReference>
<dbReference type="OrthoDB" id="2086495at2"/>
<dbReference type="RefSeq" id="WP_103896508.1">
    <property type="nucleotide sequence ID" value="NZ_FNUK01000022.1"/>
</dbReference>
<organism evidence="2 3">
    <name type="scientific">Caloramator fervidus</name>
    <dbReference type="NCBI Taxonomy" id="29344"/>
    <lineage>
        <taxon>Bacteria</taxon>
        <taxon>Bacillati</taxon>
        <taxon>Bacillota</taxon>
        <taxon>Clostridia</taxon>
        <taxon>Eubacteriales</taxon>
        <taxon>Clostridiaceae</taxon>
        <taxon>Caloramator</taxon>
    </lineage>
</organism>
<sequence>MSLNFDSSMFYYLIVIAFLFVLIISMKLKNLLIFRLILKTAIGGVFIFILNLVLNSFGFSIPLNLITSFFMGVLGLPGLALILLIKYVIYPL</sequence>
<proteinExistence type="predicted"/>
<feature type="transmembrane region" description="Helical" evidence="1">
    <location>
        <begin position="66"/>
        <end position="89"/>
    </location>
</feature>
<dbReference type="EMBL" id="FNUK01000022">
    <property type="protein sequence ID" value="SEG03095.1"/>
    <property type="molecule type" value="Genomic_DNA"/>
</dbReference>
<reference evidence="3" key="1">
    <citation type="submission" date="2016-10" db="EMBL/GenBank/DDBJ databases">
        <authorList>
            <person name="Varghese N."/>
            <person name="Submissions S."/>
        </authorList>
    </citation>
    <scope>NUCLEOTIDE SEQUENCE [LARGE SCALE GENOMIC DNA]</scope>
    <source>
        <strain evidence="3">DSM 5463</strain>
    </source>
</reference>
<gene>
    <name evidence="2" type="ORF">SAMN05660865_01585</name>
</gene>
<keyword evidence="3" id="KW-1185">Reference proteome</keyword>
<accession>A0A1H5WUW6</accession>
<name>A0A1H5WUW6_9CLOT</name>
<dbReference type="InterPro" id="IPR010001">
    <property type="entry name" value="BofA"/>
</dbReference>
<dbReference type="AlphaFoldDB" id="A0A1H5WUW6"/>
<protein>
    <submittedName>
        <fullName evidence="2">Inhibitor of the pro-sigma K processing machinery</fullName>
    </submittedName>
</protein>
<evidence type="ECO:0000313" key="2">
    <source>
        <dbReference type="EMBL" id="SEG03095.1"/>
    </source>
</evidence>
<evidence type="ECO:0000256" key="1">
    <source>
        <dbReference type="SAM" id="Phobius"/>
    </source>
</evidence>
<keyword evidence="1" id="KW-1133">Transmembrane helix</keyword>
<keyword evidence="1" id="KW-0812">Transmembrane</keyword>